<dbReference type="RefSeq" id="WP_072989285.1">
    <property type="nucleotide sequence ID" value="NZ_FQZB01000012.1"/>
</dbReference>
<evidence type="ECO:0000256" key="1">
    <source>
        <dbReference type="ARBA" id="ARBA00004196"/>
    </source>
</evidence>
<dbReference type="InterPro" id="IPR028082">
    <property type="entry name" value="Peripla_BP_I"/>
</dbReference>
<dbReference type="InterPro" id="IPR025997">
    <property type="entry name" value="SBP_2_dom"/>
</dbReference>
<dbReference type="CDD" id="cd19992">
    <property type="entry name" value="PBP1_ABC_xylose_binding-like"/>
    <property type="match status" value="1"/>
</dbReference>
<dbReference type="OrthoDB" id="9769193at2"/>
<dbReference type="GO" id="GO:0030246">
    <property type="term" value="F:carbohydrate binding"/>
    <property type="evidence" value="ECO:0007669"/>
    <property type="project" value="TreeGrafter"/>
</dbReference>
<dbReference type="GO" id="GO:0030288">
    <property type="term" value="C:outer membrane-bounded periplasmic space"/>
    <property type="evidence" value="ECO:0007669"/>
    <property type="project" value="TreeGrafter"/>
</dbReference>
<dbReference type="SUPFAM" id="SSF53822">
    <property type="entry name" value="Periplasmic binding protein-like I"/>
    <property type="match status" value="1"/>
</dbReference>
<dbReference type="Pfam" id="PF13407">
    <property type="entry name" value="Peripla_BP_4"/>
    <property type="match status" value="1"/>
</dbReference>
<dbReference type="Gene3D" id="3.40.50.2300">
    <property type="match status" value="2"/>
</dbReference>
<evidence type="ECO:0000313" key="5">
    <source>
        <dbReference type="Proteomes" id="UP000184310"/>
    </source>
</evidence>
<dbReference type="PANTHER" id="PTHR30036:SF1">
    <property type="entry name" value="D-XYLOSE-BINDING PERIPLASMIC PROTEIN"/>
    <property type="match status" value="1"/>
</dbReference>
<dbReference type="PANTHER" id="PTHR30036">
    <property type="entry name" value="D-XYLOSE-BINDING PERIPLASMIC PROTEIN"/>
    <property type="match status" value="1"/>
</dbReference>
<reference evidence="4 5" key="1">
    <citation type="submission" date="2016-11" db="EMBL/GenBank/DDBJ databases">
        <authorList>
            <person name="Jaros S."/>
            <person name="Januszkiewicz K."/>
            <person name="Wedrychowicz H."/>
        </authorList>
    </citation>
    <scope>NUCLEOTIDE SEQUENCE [LARGE SCALE GENOMIC DNA]</scope>
    <source>
        <strain evidence="4 5">DSM 21758</strain>
    </source>
</reference>
<sequence length="355" mass="39061">MYLSIPNDFFVPIYYIEKNILDINNLMLLENSNYAINLIKKRNDITIGISLPKGGGEARWPKDKAALERYATEQGVTLKFTDSATTAAEQYLEVEKLISQGIDVLILVPVDLSAAANIVEMAHKSGIKVVAYDRLIKNADLDLYVSYDNVAIGELQGRYLIQKVPKGNYIILSGSPSDNNSKLIKDGAMEFIRPLANIRDINIVTDEAVDNWNPDIAYKIVKDSLVTNNNKINAILAPNDAIACAVIKALEEQGLAGKIPVTGQDAELSAVKRIVAGTQAMTVFADIREEAKTAIDAATKLARGQYITTTNMINNGKIDVPSILIRPILVDRNNINDTLIKSGYLKLNEVYDIYS</sequence>
<proteinExistence type="predicted"/>
<dbReference type="AlphaFoldDB" id="A0A1M6NKQ5"/>
<dbReference type="EMBL" id="FQZB01000012">
    <property type="protein sequence ID" value="SHJ96279.1"/>
    <property type="molecule type" value="Genomic_DNA"/>
</dbReference>
<accession>A0A1M6NKQ5</accession>
<organism evidence="4 5">
    <name type="scientific">Clostridium cavendishii DSM 21758</name>
    <dbReference type="NCBI Taxonomy" id="1121302"/>
    <lineage>
        <taxon>Bacteria</taxon>
        <taxon>Bacillati</taxon>
        <taxon>Bacillota</taxon>
        <taxon>Clostridia</taxon>
        <taxon>Eubacteriales</taxon>
        <taxon>Clostridiaceae</taxon>
        <taxon>Clostridium</taxon>
    </lineage>
</organism>
<dbReference type="InterPro" id="IPR050555">
    <property type="entry name" value="Bact_Solute-Bind_Prot2"/>
</dbReference>
<keyword evidence="2" id="KW-0732">Signal</keyword>
<feature type="domain" description="Periplasmic binding protein" evidence="3">
    <location>
        <begin position="47"/>
        <end position="305"/>
    </location>
</feature>
<gene>
    <name evidence="4" type="ORF">SAMN02745163_02936</name>
</gene>
<keyword evidence="5" id="KW-1185">Reference proteome</keyword>
<protein>
    <submittedName>
        <fullName evidence="4">D-xylose transport system substrate-binding protein</fullName>
    </submittedName>
</protein>
<evidence type="ECO:0000259" key="3">
    <source>
        <dbReference type="Pfam" id="PF13407"/>
    </source>
</evidence>
<comment type="subcellular location">
    <subcellularLocation>
        <location evidence="1">Cell envelope</location>
    </subcellularLocation>
</comment>
<evidence type="ECO:0000256" key="2">
    <source>
        <dbReference type="ARBA" id="ARBA00022729"/>
    </source>
</evidence>
<dbReference type="STRING" id="1121302.SAMN02745163_02936"/>
<dbReference type="Proteomes" id="UP000184310">
    <property type="component" value="Unassembled WGS sequence"/>
</dbReference>
<evidence type="ECO:0000313" key="4">
    <source>
        <dbReference type="EMBL" id="SHJ96279.1"/>
    </source>
</evidence>
<name>A0A1M6NKQ5_9CLOT</name>